<dbReference type="STRING" id="526227.Mesil_1217"/>
<dbReference type="Proteomes" id="UP000001916">
    <property type="component" value="Chromosome"/>
</dbReference>
<protein>
    <submittedName>
        <fullName evidence="1">Uncharacterized protein</fullName>
    </submittedName>
</protein>
<dbReference type="HOGENOM" id="CLU_1494572_0_0_0"/>
<dbReference type="OrthoDB" id="9871220at2"/>
<gene>
    <name evidence="1" type="ordered locus">Mesil_1217</name>
</gene>
<organism evidence="1 2">
    <name type="scientific">Allomeiothermus silvanus (strain ATCC 700542 / DSM 9946 / NBRC 106475 / NCIMB 13440 / VI-R2)</name>
    <name type="common">Thermus silvanus</name>
    <dbReference type="NCBI Taxonomy" id="526227"/>
    <lineage>
        <taxon>Bacteria</taxon>
        <taxon>Thermotogati</taxon>
        <taxon>Deinococcota</taxon>
        <taxon>Deinococci</taxon>
        <taxon>Thermales</taxon>
        <taxon>Thermaceae</taxon>
        <taxon>Allomeiothermus</taxon>
    </lineage>
</organism>
<accession>D7BDW3</accession>
<proteinExistence type="predicted"/>
<dbReference type="KEGG" id="msv:Mesil_1217"/>
<keyword evidence="2" id="KW-1185">Reference proteome</keyword>
<dbReference type="AlphaFoldDB" id="D7BDW3"/>
<dbReference type="RefSeq" id="WP_013157689.1">
    <property type="nucleotide sequence ID" value="NC_014212.1"/>
</dbReference>
<evidence type="ECO:0000313" key="1">
    <source>
        <dbReference type="EMBL" id="ADH63114.1"/>
    </source>
</evidence>
<name>D7BDW3_ALLS1</name>
<evidence type="ECO:0000313" key="2">
    <source>
        <dbReference type="Proteomes" id="UP000001916"/>
    </source>
</evidence>
<sequence>MPTYKPYTEISSLLGSGGVRRIKEYHLDRHAEALANQLEALCRFLFSAGGIAEAGSVTLSGFDLRVQNRLGLTLDALAPVRVLDEILTLPSTPATGTKCRVVMAAIPQLASPADSYTDPTTAEVVSQPMSVGLGALLFVEGDTTNYPAIPNGAAPVAQLTRTSTDYTLDLIENTPPTFRW</sequence>
<dbReference type="EMBL" id="CP002042">
    <property type="protein sequence ID" value="ADH63114.1"/>
    <property type="molecule type" value="Genomic_DNA"/>
</dbReference>
<reference evidence="1 2" key="1">
    <citation type="journal article" date="2010" name="Stand. Genomic Sci.">
        <title>Complete genome sequence of Meiothermus silvanus type strain (VI-R2).</title>
        <authorList>
            <person name="Sikorski J."/>
            <person name="Tindall B.J."/>
            <person name="Lowry S."/>
            <person name="Lucas S."/>
            <person name="Nolan M."/>
            <person name="Copeland A."/>
            <person name="Glavina Del Rio T."/>
            <person name="Tice H."/>
            <person name="Cheng J.F."/>
            <person name="Han C."/>
            <person name="Pitluck S."/>
            <person name="Liolios K."/>
            <person name="Ivanova N."/>
            <person name="Mavromatis K."/>
            <person name="Mikhailova N."/>
            <person name="Pati A."/>
            <person name="Goodwin L."/>
            <person name="Chen A."/>
            <person name="Palaniappan K."/>
            <person name="Land M."/>
            <person name="Hauser L."/>
            <person name="Chang Y.J."/>
            <person name="Jeffries C.D."/>
            <person name="Rohde M."/>
            <person name="Goker M."/>
            <person name="Woyke T."/>
            <person name="Bristow J."/>
            <person name="Eisen J.A."/>
            <person name="Markowitz V."/>
            <person name="Hugenholtz P."/>
            <person name="Kyrpides N.C."/>
            <person name="Klenk H.P."/>
            <person name="Lapidus A."/>
        </authorList>
    </citation>
    <scope>NUCLEOTIDE SEQUENCE [LARGE SCALE GENOMIC DNA]</scope>
    <source>
        <strain evidence="2">ATCC 700542 / DSM 9946 / VI-R2</strain>
    </source>
</reference>